<dbReference type="GO" id="GO:0005829">
    <property type="term" value="C:cytosol"/>
    <property type="evidence" value="ECO:0007669"/>
    <property type="project" value="TreeGrafter"/>
</dbReference>
<evidence type="ECO:0000256" key="6">
    <source>
        <dbReference type="ARBA" id="ARBA00022833"/>
    </source>
</evidence>
<dbReference type="Gene3D" id="3.20.20.140">
    <property type="entry name" value="Metal-dependent hydrolases"/>
    <property type="match status" value="1"/>
</dbReference>
<evidence type="ECO:0000256" key="5">
    <source>
        <dbReference type="ARBA" id="ARBA00022801"/>
    </source>
</evidence>
<dbReference type="InterPro" id="IPR001365">
    <property type="entry name" value="A_deaminase_dom"/>
</dbReference>
<evidence type="ECO:0000256" key="2">
    <source>
        <dbReference type="ARBA" id="ARBA00006676"/>
    </source>
</evidence>
<protein>
    <recommendedName>
        <fullName evidence="3">adenosine deaminase</fullName>
        <ecNumber evidence="3">3.5.4.4</ecNumber>
    </recommendedName>
</protein>
<dbReference type="InterPro" id="IPR006330">
    <property type="entry name" value="Ado/ade_deaminase"/>
</dbReference>
<sequence>MNLGITIHAGETGNINNILVAINQFGADRIGHGTAAMNCIDTMDLLRTRDIAVEVCPISNRRTNSIKEDDAYTFHKFMEHNVPFILCSDNPAIHKLSLVDDYRVFLYETQDLSFILNQFTLQKKYSFINPNPA</sequence>
<comment type="caution">
    <text evidence="8">The sequence shown here is derived from an EMBL/GenBank/DDBJ whole genome shotgun (WGS) entry which is preliminary data.</text>
</comment>
<evidence type="ECO:0000313" key="8">
    <source>
        <dbReference type="EMBL" id="EOR03284.1"/>
    </source>
</evidence>
<keyword evidence="5" id="KW-0378">Hydrolase</keyword>
<dbReference type="PANTHER" id="PTHR11409">
    <property type="entry name" value="ADENOSINE DEAMINASE"/>
    <property type="match status" value="1"/>
</dbReference>
<gene>
    <name evidence="8" type="ORF">I593_03639</name>
</gene>
<evidence type="ECO:0000313" key="9">
    <source>
        <dbReference type="Proteomes" id="UP000016201"/>
    </source>
</evidence>
<dbReference type="Proteomes" id="UP000016201">
    <property type="component" value="Unassembled WGS sequence"/>
</dbReference>
<reference evidence="8 9" key="1">
    <citation type="submission" date="2013-03" db="EMBL/GenBank/DDBJ databases">
        <title>The Genome Sequence of Acinetobacter tandoii CIP 107469.</title>
        <authorList>
            <consortium name="The Broad Institute Genome Sequencing Platform"/>
            <consortium name="The Broad Institute Genome Sequencing Center for Infectious Disease"/>
            <person name="Cerqueira G."/>
            <person name="Feldgarden M."/>
            <person name="Courvalin P."/>
            <person name="Perichon B."/>
            <person name="Grillot-Courvalin C."/>
            <person name="Clermont D."/>
            <person name="Rocha E."/>
            <person name="Yoon E.-J."/>
            <person name="Nemec A."/>
            <person name="Walker B."/>
            <person name="Young S.K."/>
            <person name="Zeng Q."/>
            <person name="Gargeya S."/>
            <person name="Fitzgerald M."/>
            <person name="Haas B."/>
            <person name="Abouelleil A."/>
            <person name="Alvarado L."/>
            <person name="Arachchi H.M."/>
            <person name="Berlin A.M."/>
            <person name="Chapman S.B."/>
            <person name="Dewar J."/>
            <person name="Goldberg J."/>
            <person name="Griggs A."/>
            <person name="Gujja S."/>
            <person name="Hansen M."/>
            <person name="Howarth C."/>
            <person name="Imamovic A."/>
            <person name="Larimer J."/>
            <person name="McCowan C."/>
            <person name="Murphy C."/>
            <person name="Neiman D."/>
            <person name="Pearson M."/>
            <person name="Priest M."/>
            <person name="Roberts A."/>
            <person name="Saif S."/>
            <person name="Shea T."/>
            <person name="Sisk P."/>
            <person name="Sykes S."/>
            <person name="Wortman J."/>
            <person name="Nusbaum C."/>
            <person name="Birren B."/>
        </authorList>
    </citation>
    <scope>NUCLEOTIDE SEQUENCE [LARGE SCALE GENOMIC DNA]</scope>
    <source>
        <strain evidence="8 9">CIP 107469</strain>
    </source>
</reference>
<dbReference type="GO" id="GO:0046103">
    <property type="term" value="P:inosine biosynthetic process"/>
    <property type="evidence" value="ECO:0007669"/>
    <property type="project" value="TreeGrafter"/>
</dbReference>
<feature type="domain" description="Adenosine deaminase" evidence="7">
    <location>
        <begin position="2"/>
        <end position="104"/>
    </location>
</feature>
<dbReference type="eggNOG" id="COG1816">
    <property type="taxonomic scope" value="Bacteria"/>
</dbReference>
<keyword evidence="9" id="KW-1185">Reference proteome</keyword>
<dbReference type="GO" id="GO:0046872">
    <property type="term" value="F:metal ion binding"/>
    <property type="evidence" value="ECO:0007669"/>
    <property type="project" value="UniProtKB-KW"/>
</dbReference>
<dbReference type="InterPro" id="IPR032466">
    <property type="entry name" value="Metal_Hydrolase"/>
</dbReference>
<organism evidence="8 9">
    <name type="scientific">Acinetobacter tandoii DSM 14970 = CIP 107469</name>
    <dbReference type="NCBI Taxonomy" id="1120927"/>
    <lineage>
        <taxon>Bacteria</taxon>
        <taxon>Pseudomonadati</taxon>
        <taxon>Pseudomonadota</taxon>
        <taxon>Gammaproteobacteria</taxon>
        <taxon>Moraxellales</taxon>
        <taxon>Moraxellaceae</taxon>
        <taxon>Acinetobacter</taxon>
    </lineage>
</organism>
<evidence type="ECO:0000256" key="3">
    <source>
        <dbReference type="ARBA" id="ARBA00012784"/>
    </source>
</evidence>
<accession>R9AM58</accession>
<dbReference type="Pfam" id="PF00962">
    <property type="entry name" value="A_deaminase"/>
    <property type="match status" value="1"/>
</dbReference>
<comment type="similarity">
    <text evidence="2">Belongs to the metallo-dependent hydrolases superfamily. Adenosine and AMP deaminases family.</text>
</comment>
<evidence type="ECO:0000256" key="4">
    <source>
        <dbReference type="ARBA" id="ARBA00022723"/>
    </source>
</evidence>
<dbReference type="PATRIC" id="fig|1120927.3.peg.3543"/>
<dbReference type="EMBL" id="AQFM01000047">
    <property type="protein sequence ID" value="EOR03284.1"/>
    <property type="molecule type" value="Genomic_DNA"/>
</dbReference>
<dbReference type="GO" id="GO:0004000">
    <property type="term" value="F:adenosine deaminase activity"/>
    <property type="evidence" value="ECO:0007669"/>
    <property type="project" value="TreeGrafter"/>
</dbReference>
<keyword evidence="4" id="KW-0479">Metal-binding</keyword>
<proteinExistence type="inferred from homology"/>
<evidence type="ECO:0000259" key="7">
    <source>
        <dbReference type="Pfam" id="PF00962"/>
    </source>
</evidence>
<name>R9AM58_9GAMM</name>
<dbReference type="PANTHER" id="PTHR11409:SF43">
    <property type="entry name" value="ADENOSINE DEAMINASE"/>
    <property type="match status" value="1"/>
</dbReference>
<dbReference type="AlphaFoldDB" id="R9AM58"/>
<comment type="cofactor">
    <cofactor evidence="1">
        <name>Zn(2+)</name>
        <dbReference type="ChEBI" id="CHEBI:29105"/>
    </cofactor>
</comment>
<dbReference type="GO" id="GO:0043103">
    <property type="term" value="P:hypoxanthine salvage"/>
    <property type="evidence" value="ECO:0007669"/>
    <property type="project" value="TreeGrafter"/>
</dbReference>
<keyword evidence="6" id="KW-0862">Zinc</keyword>
<evidence type="ECO:0000256" key="1">
    <source>
        <dbReference type="ARBA" id="ARBA00001947"/>
    </source>
</evidence>
<dbReference type="EC" id="3.5.4.4" evidence="3"/>
<dbReference type="SUPFAM" id="SSF51556">
    <property type="entry name" value="Metallo-dependent hydrolases"/>
    <property type="match status" value="1"/>
</dbReference>
<dbReference type="GO" id="GO:0006154">
    <property type="term" value="P:adenosine catabolic process"/>
    <property type="evidence" value="ECO:0007669"/>
    <property type="project" value="TreeGrafter"/>
</dbReference>